<dbReference type="InterPro" id="IPR000801">
    <property type="entry name" value="Esterase-like"/>
</dbReference>
<dbReference type="Pfam" id="PF00756">
    <property type="entry name" value="Esterase"/>
    <property type="match status" value="1"/>
</dbReference>
<dbReference type="KEGG" id="fgg:FSB75_08605"/>
<evidence type="ECO:0000256" key="1">
    <source>
        <dbReference type="SAM" id="SignalP"/>
    </source>
</evidence>
<dbReference type="AlphaFoldDB" id="A0A5B8UHQ0"/>
<dbReference type="InterPro" id="IPR050583">
    <property type="entry name" value="Mycobacterial_A85_antigen"/>
</dbReference>
<dbReference type="PANTHER" id="PTHR48098:SF1">
    <property type="entry name" value="DIACYLGLYCEROL ACYLTRANSFERASE_MYCOLYLTRANSFERASE AG85A"/>
    <property type="match status" value="1"/>
</dbReference>
<organism evidence="2 3">
    <name type="scientific">Flavisolibacter ginsenosidimutans</name>
    <dbReference type="NCBI Taxonomy" id="661481"/>
    <lineage>
        <taxon>Bacteria</taxon>
        <taxon>Pseudomonadati</taxon>
        <taxon>Bacteroidota</taxon>
        <taxon>Chitinophagia</taxon>
        <taxon>Chitinophagales</taxon>
        <taxon>Chitinophagaceae</taxon>
        <taxon>Flavisolibacter</taxon>
    </lineage>
</organism>
<keyword evidence="1" id="KW-0732">Signal</keyword>
<evidence type="ECO:0000313" key="3">
    <source>
        <dbReference type="Proteomes" id="UP000321204"/>
    </source>
</evidence>
<name>A0A5B8UHQ0_9BACT</name>
<sequence>MRKLCFLLLSFFFASSLFAAIVDTVAIKSNAMNKTRKCVVIIPGNDRKAKNLFPTVYLLHGFGGNYSNWITKVPQLQAYADEYKILLVCPDGEFSSWYYDSPIDSSMRYETYIAKEVPAFIEAHYPVIKDRRARAISGLSMGGHGGLFLGFRHADFFGACGSMSGALLIERITRGYQVEKRLGDTANKQRYDEYSIMKQMESYPKDSLAIIMDTGTEDFIVEMSRAAHKKMLDLKIPHDYIERPGKHDWAYWRTAVQFQLLFFKNYFNRNFASKSST</sequence>
<dbReference type="PANTHER" id="PTHR48098">
    <property type="entry name" value="ENTEROCHELIN ESTERASE-RELATED"/>
    <property type="match status" value="1"/>
</dbReference>
<dbReference type="GO" id="GO:0016747">
    <property type="term" value="F:acyltransferase activity, transferring groups other than amino-acyl groups"/>
    <property type="evidence" value="ECO:0007669"/>
    <property type="project" value="TreeGrafter"/>
</dbReference>
<reference evidence="2 3" key="1">
    <citation type="journal article" date="2015" name="Int. J. Syst. Evol. Microbiol.">
        <title>Flavisolibacter ginsenosidimutans sp. nov., with ginsenoside-converting activity isolated from soil used for cultivating ginseng.</title>
        <authorList>
            <person name="Zhao Y."/>
            <person name="Liu Q."/>
            <person name="Kang M.S."/>
            <person name="Jin F."/>
            <person name="Yu H."/>
            <person name="Im W.T."/>
        </authorList>
    </citation>
    <scope>NUCLEOTIDE SEQUENCE [LARGE SCALE GENOMIC DNA]</scope>
    <source>
        <strain evidence="2 3">Gsoil 636</strain>
    </source>
</reference>
<gene>
    <name evidence="2" type="ORF">FSB75_08605</name>
</gene>
<protein>
    <submittedName>
        <fullName evidence="2">Esterase family protein</fullName>
    </submittedName>
</protein>
<evidence type="ECO:0000313" key="2">
    <source>
        <dbReference type="EMBL" id="QEC55952.1"/>
    </source>
</evidence>
<dbReference type="InterPro" id="IPR029058">
    <property type="entry name" value="AB_hydrolase_fold"/>
</dbReference>
<dbReference type="OrthoDB" id="9803578at2"/>
<dbReference type="SUPFAM" id="SSF53474">
    <property type="entry name" value="alpha/beta-Hydrolases"/>
    <property type="match status" value="1"/>
</dbReference>
<dbReference type="Proteomes" id="UP000321204">
    <property type="component" value="Chromosome"/>
</dbReference>
<keyword evidence="3" id="KW-1185">Reference proteome</keyword>
<proteinExistence type="predicted"/>
<dbReference type="EMBL" id="CP042433">
    <property type="protein sequence ID" value="QEC55952.1"/>
    <property type="molecule type" value="Genomic_DNA"/>
</dbReference>
<accession>A0A5B8UHQ0</accession>
<dbReference type="RefSeq" id="WP_146785660.1">
    <property type="nucleotide sequence ID" value="NZ_BAABIO010000001.1"/>
</dbReference>
<feature type="chain" id="PRO_5022917501" evidence="1">
    <location>
        <begin position="20"/>
        <end position="277"/>
    </location>
</feature>
<dbReference type="Gene3D" id="3.40.50.1820">
    <property type="entry name" value="alpha/beta hydrolase"/>
    <property type="match status" value="1"/>
</dbReference>
<feature type="signal peptide" evidence="1">
    <location>
        <begin position="1"/>
        <end position="19"/>
    </location>
</feature>